<evidence type="ECO:0000313" key="2">
    <source>
        <dbReference type="EMBL" id="KZS89704.1"/>
    </source>
</evidence>
<evidence type="ECO:0000259" key="1">
    <source>
        <dbReference type="PROSITE" id="PS51388"/>
    </source>
</evidence>
<organism evidence="2 3">
    <name type="scientific">Sistotremastrum niveocremeum HHB9708</name>
    <dbReference type="NCBI Taxonomy" id="1314777"/>
    <lineage>
        <taxon>Eukaryota</taxon>
        <taxon>Fungi</taxon>
        <taxon>Dikarya</taxon>
        <taxon>Basidiomycota</taxon>
        <taxon>Agaricomycotina</taxon>
        <taxon>Agaricomycetes</taxon>
        <taxon>Sistotremastrales</taxon>
        <taxon>Sistotremastraceae</taxon>
        <taxon>Sertulicium</taxon>
        <taxon>Sertulicium niveocremeum</taxon>
    </lineage>
</organism>
<keyword evidence="3" id="KW-1185">Reference proteome</keyword>
<dbReference type="Proteomes" id="UP000076722">
    <property type="component" value="Unassembled WGS sequence"/>
</dbReference>
<dbReference type="PROSITE" id="PS51388">
    <property type="entry name" value="GED"/>
    <property type="match status" value="1"/>
</dbReference>
<protein>
    <recommendedName>
        <fullName evidence="1">GED domain-containing protein</fullName>
    </recommendedName>
</protein>
<sequence>MAEDTIQDPSISLFIAVSKFSADVVAQVNSALRAKDIYTQFKSEIMSTAPDFRPYLSTDPQIDYLTVSPIDARDDSRIFFLDQLKSRLQDSPVTGVSHSERYPVQLALISEFVGRWREYIIGCLDRIHLGLCEILNKTVCNHFGDSKVIVETRMIMYEEIELRRAAVLQELESFPKMEQLPFTQNSWQLSSLRQQWLQRYVNARAEHIANPWKCDLSPRPALFDTGRVHMHNFTVSANSAVVTDVLTGLHQLGYENLTLADLARLKPSDAYKEELELAADVRGYFDIAAARVIDIVPMIINHHYLNEFLDTLNFILVKADVHHNTQ</sequence>
<accession>A0A164QJ18</accession>
<dbReference type="STRING" id="1314777.A0A164QJ18"/>
<reference evidence="2 3" key="1">
    <citation type="journal article" date="2016" name="Mol. Biol. Evol.">
        <title>Comparative Genomics of Early-Diverging Mushroom-Forming Fungi Provides Insights into the Origins of Lignocellulose Decay Capabilities.</title>
        <authorList>
            <person name="Nagy L.G."/>
            <person name="Riley R."/>
            <person name="Tritt A."/>
            <person name="Adam C."/>
            <person name="Daum C."/>
            <person name="Floudas D."/>
            <person name="Sun H."/>
            <person name="Yadav J.S."/>
            <person name="Pangilinan J."/>
            <person name="Larsson K.H."/>
            <person name="Matsuura K."/>
            <person name="Barry K."/>
            <person name="Labutti K."/>
            <person name="Kuo R."/>
            <person name="Ohm R.A."/>
            <person name="Bhattacharya S.S."/>
            <person name="Shirouzu T."/>
            <person name="Yoshinaga Y."/>
            <person name="Martin F.M."/>
            <person name="Grigoriev I.V."/>
            <person name="Hibbett D.S."/>
        </authorList>
    </citation>
    <scope>NUCLEOTIDE SEQUENCE [LARGE SCALE GENOMIC DNA]</scope>
    <source>
        <strain evidence="2 3">HHB9708</strain>
    </source>
</reference>
<dbReference type="AlphaFoldDB" id="A0A164QJ18"/>
<feature type="domain" description="GED" evidence="1">
    <location>
        <begin position="274"/>
        <end position="326"/>
    </location>
</feature>
<dbReference type="OrthoDB" id="5061070at2759"/>
<proteinExistence type="predicted"/>
<dbReference type="EMBL" id="KV419426">
    <property type="protein sequence ID" value="KZS89704.1"/>
    <property type="molecule type" value="Genomic_DNA"/>
</dbReference>
<gene>
    <name evidence="2" type="ORF">SISNIDRAFT_489116</name>
</gene>
<dbReference type="InterPro" id="IPR020850">
    <property type="entry name" value="GED_dom"/>
</dbReference>
<name>A0A164QJ18_9AGAM</name>
<dbReference type="Gene3D" id="1.20.120.1240">
    <property type="entry name" value="Dynamin, middle domain"/>
    <property type="match status" value="1"/>
</dbReference>
<evidence type="ECO:0000313" key="3">
    <source>
        <dbReference type="Proteomes" id="UP000076722"/>
    </source>
</evidence>